<evidence type="ECO:0000313" key="9">
    <source>
        <dbReference type="Proteomes" id="UP000712157"/>
    </source>
</evidence>
<dbReference type="EMBL" id="JAHQCW010000002">
    <property type="protein sequence ID" value="MBU9735385.1"/>
    <property type="molecule type" value="Genomic_DNA"/>
</dbReference>
<evidence type="ECO:0000256" key="2">
    <source>
        <dbReference type="ARBA" id="ARBA00022679"/>
    </source>
</evidence>
<dbReference type="Proteomes" id="UP000712157">
    <property type="component" value="Unassembled WGS sequence"/>
</dbReference>
<keyword evidence="4 7" id="KW-1133">Transmembrane helix</keyword>
<evidence type="ECO:0000256" key="7">
    <source>
        <dbReference type="SAM" id="Phobius"/>
    </source>
</evidence>
<feature type="transmembrane region" description="Helical" evidence="7">
    <location>
        <begin position="173"/>
        <end position="191"/>
    </location>
</feature>
<feature type="binding site" evidence="6">
    <location>
        <position position="165"/>
    </location>
    <ligand>
        <name>Mg(2+)</name>
        <dbReference type="ChEBI" id="CHEBI:18420"/>
    </ligand>
</feature>
<feature type="transmembrane region" description="Helical" evidence="7">
    <location>
        <begin position="112"/>
        <end position="130"/>
    </location>
</feature>
<accession>A0A949JY75</accession>
<evidence type="ECO:0000313" key="8">
    <source>
        <dbReference type="EMBL" id="MBU9735385.1"/>
    </source>
</evidence>
<keyword evidence="3 7" id="KW-0812">Transmembrane</keyword>
<protein>
    <submittedName>
        <fullName evidence="8">Phospho-N-acetylmuramoyl-pentapeptide-transferase</fullName>
    </submittedName>
</protein>
<feature type="transmembrane region" description="Helical" evidence="7">
    <location>
        <begin position="13"/>
        <end position="37"/>
    </location>
</feature>
<proteinExistence type="predicted"/>
<dbReference type="PROSITE" id="PS01348">
    <property type="entry name" value="MRAY_2"/>
    <property type="match status" value="1"/>
</dbReference>
<feature type="transmembrane region" description="Helical" evidence="7">
    <location>
        <begin position="197"/>
        <end position="215"/>
    </location>
</feature>
<keyword evidence="6" id="KW-0460">Magnesium</keyword>
<dbReference type="GO" id="GO:0016780">
    <property type="term" value="F:phosphotransferase activity, for other substituted phosphate groups"/>
    <property type="evidence" value="ECO:0007669"/>
    <property type="project" value="InterPro"/>
</dbReference>
<dbReference type="InterPro" id="IPR000715">
    <property type="entry name" value="Glycosyl_transferase_4"/>
</dbReference>
<dbReference type="InterPro" id="IPR018480">
    <property type="entry name" value="PNAcMuramoyl-5peptid_Trfase_CS"/>
</dbReference>
<dbReference type="GO" id="GO:0044038">
    <property type="term" value="P:cell wall macromolecule biosynthetic process"/>
    <property type="evidence" value="ECO:0007669"/>
    <property type="project" value="TreeGrafter"/>
</dbReference>
<dbReference type="PANTHER" id="PTHR22926">
    <property type="entry name" value="PHOSPHO-N-ACETYLMURAMOYL-PENTAPEPTIDE-TRANSFERASE"/>
    <property type="match status" value="1"/>
</dbReference>
<feature type="transmembrane region" description="Helical" evidence="7">
    <location>
        <begin position="142"/>
        <end position="161"/>
    </location>
</feature>
<feature type="binding site" evidence="6">
    <location>
        <position position="226"/>
    </location>
    <ligand>
        <name>Mg(2+)</name>
        <dbReference type="ChEBI" id="CHEBI:18420"/>
    </ligand>
</feature>
<keyword evidence="6" id="KW-0479">Metal-binding</keyword>
<dbReference type="Pfam" id="PF00953">
    <property type="entry name" value="Glycos_transf_4"/>
    <property type="match status" value="1"/>
</dbReference>
<feature type="transmembrane region" description="Helical" evidence="7">
    <location>
        <begin position="247"/>
        <end position="269"/>
    </location>
</feature>
<dbReference type="PANTHER" id="PTHR22926:SF5">
    <property type="entry name" value="PHOSPHO-N-ACETYLMURAMOYL-PENTAPEPTIDE-TRANSFERASE HOMOLOG"/>
    <property type="match status" value="1"/>
</dbReference>
<comment type="caution">
    <text evidence="8">The sequence shown here is derived from an EMBL/GenBank/DDBJ whole genome shotgun (WGS) entry which is preliminary data.</text>
</comment>
<evidence type="ECO:0000256" key="5">
    <source>
        <dbReference type="ARBA" id="ARBA00023136"/>
    </source>
</evidence>
<feature type="transmembrane region" description="Helical" evidence="7">
    <location>
        <begin position="83"/>
        <end position="100"/>
    </location>
</feature>
<name>A0A949JY75_9FIRM</name>
<evidence type="ECO:0000256" key="6">
    <source>
        <dbReference type="PIRSR" id="PIRSR600715-1"/>
    </source>
</evidence>
<comment type="cofactor">
    <cofactor evidence="6">
        <name>Mg(2+)</name>
        <dbReference type="ChEBI" id="CHEBI:18420"/>
    </cofactor>
</comment>
<keyword evidence="9" id="KW-1185">Reference proteome</keyword>
<evidence type="ECO:0000256" key="3">
    <source>
        <dbReference type="ARBA" id="ARBA00022692"/>
    </source>
</evidence>
<evidence type="ECO:0000256" key="1">
    <source>
        <dbReference type="ARBA" id="ARBA00004141"/>
    </source>
</evidence>
<dbReference type="RefSeq" id="WP_238720492.1">
    <property type="nucleotide sequence ID" value="NZ_JAHQCW010000002.1"/>
</dbReference>
<keyword evidence="2" id="KW-0808">Transferase</keyword>
<dbReference type="GO" id="GO:0071555">
    <property type="term" value="P:cell wall organization"/>
    <property type="evidence" value="ECO:0007669"/>
    <property type="project" value="TreeGrafter"/>
</dbReference>
<sequence>MITYLGDKIDIRLAAFIGIVFAFAATCFLLQKFSGLLPTDQGREYAHDGKLSAGKPRGAGFIFVLVFLVAAVLFIGIEREMVIYLILVAAAMMTGFLDDCSKAPWGEYKKGLLDLIIAVMVAVTFLNFNSNAVDLMLFKTTVSVPPVVFGVLIVILVWVSVNVTNCSDGVDGLSGTLTIVTLLSIYVLDRMKGTDENYNYLILLFVICLLGYLWFNATPSKLMMGDAGSRAMGLFISIAVLKMGSPFLYVLLALVLILDGGLGLIKVSLLRFLKIKILTNVRTPLHDHVRKVWGWSNTQTVYRFAIIQIMIAVGVVYMVSLLA</sequence>
<comment type="subcellular location">
    <subcellularLocation>
        <location evidence="1">Membrane</location>
        <topology evidence="1">Multi-pass membrane protein</topology>
    </subcellularLocation>
</comment>
<organism evidence="8 9">
    <name type="scientific">Diplocloster agilis</name>
    <dbReference type="NCBI Taxonomy" id="2850323"/>
    <lineage>
        <taxon>Bacteria</taxon>
        <taxon>Bacillati</taxon>
        <taxon>Bacillota</taxon>
        <taxon>Clostridia</taxon>
        <taxon>Lachnospirales</taxon>
        <taxon>Lachnospiraceae</taxon>
        <taxon>Diplocloster</taxon>
    </lineage>
</organism>
<evidence type="ECO:0000256" key="4">
    <source>
        <dbReference type="ARBA" id="ARBA00022989"/>
    </source>
</evidence>
<gene>
    <name evidence="8" type="ORF">KTH89_02485</name>
</gene>
<dbReference type="GO" id="GO:0046872">
    <property type="term" value="F:metal ion binding"/>
    <property type="evidence" value="ECO:0007669"/>
    <property type="project" value="UniProtKB-KW"/>
</dbReference>
<dbReference type="GO" id="GO:0005886">
    <property type="term" value="C:plasma membrane"/>
    <property type="evidence" value="ECO:0007669"/>
    <property type="project" value="TreeGrafter"/>
</dbReference>
<keyword evidence="5 7" id="KW-0472">Membrane</keyword>
<reference evidence="8" key="1">
    <citation type="submission" date="2021-06" db="EMBL/GenBank/DDBJ databases">
        <title>Description of novel taxa of the family Lachnospiraceae.</title>
        <authorList>
            <person name="Chaplin A.V."/>
            <person name="Sokolova S.R."/>
            <person name="Pikina A.P."/>
            <person name="Korzhanova M."/>
            <person name="Belova V."/>
            <person name="Korostin D."/>
            <person name="Efimov B.A."/>
        </authorList>
    </citation>
    <scope>NUCLEOTIDE SEQUENCE</scope>
    <source>
        <strain evidence="8">ASD5720</strain>
    </source>
</reference>
<feature type="transmembrane region" description="Helical" evidence="7">
    <location>
        <begin position="300"/>
        <end position="322"/>
    </location>
</feature>
<dbReference type="AlphaFoldDB" id="A0A949JY75"/>
<feature type="transmembrane region" description="Helical" evidence="7">
    <location>
        <begin position="58"/>
        <end position="77"/>
    </location>
</feature>